<proteinExistence type="predicted"/>
<organism evidence="1 2">
    <name type="scientific">Wolfiporia cocos (strain MD-104)</name>
    <name type="common">Brown rot fungus</name>
    <dbReference type="NCBI Taxonomy" id="742152"/>
    <lineage>
        <taxon>Eukaryota</taxon>
        <taxon>Fungi</taxon>
        <taxon>Dikarya</taxon>
        <taxon>Basidiomycota</taxon>
        <taxon>Agaricomycotina</taxon>
        <taxon>Agaricomycetes</taxon>
        <taxon>Polyporales</taxon>
        <taxon>Phaeolaceae</taxon>
        <taxon>Wolfiporia</taxon>
    </lineage>
</organism>
<name>A0A2H3J423_WOLCO</name>
<evidence type="ECO:0000313" key="2">
    <source>
        <dbReference type="Proteomes" id="UP000218811"/>
    </source>
</evidence>
<dbReference type="EMBL" id="KB467832">
    <property type="protein sequence ID" value="PCH34533.1"/>
    <property type="molecule type" value="Genomic_DNA"/>
</dbReference>
<protein>
    <submittedName>
        <fullName evidence="1">Uncharacterized protein</fullName>
    </submittedName>
</protein>
<keyword evidence="2" id="KW-1185">Reference proteome</keyword>
<sequence length="186" mass="20928">MHLTDISFAFPKRAHRRYTRTNQTTDVPIWPPLDSLSRPVVIPALTHRTFPAPILKNAAGHPARSNAILSPGSRQTAFAILSAHSGLARPSSTVWKGCAETQRMAGRRYVARETGVYEWECEQNPHKKYDWPRAIARAMTNTNARSRSLTTREYDETKQLKKLYDSLVISSPRSLGRLRLSSASPC</sequence>
<dbReference type="AlphaFoldDB" id="A0A2H3J423"/>
<evidence type="ECO:0000313" key="1">
    <source>
        <dbReference type="EMBL" id="PCH34533.1"/>
    </source>
</evidence>
<gene>
    <name evidence="1" type="ORF">WOLCODRAFT_155193</name>
</gene>
<dbReference type="Proteomes" id="UP000218811">
    <property type="component" value="Unassembled WGS sequence"/>
</dbReference>
<accession>A0A2H3J423</accession>
<reference evidence="1 2" key="1">
    <citation type="journal article" date="2012" name="Science">
        <title>The Paleozoic origin of enzymatic lignin decomposition reconstructed from 31 fungal genomes.</title>
        <authorList>
            <person name="Floudas D."/>
            <person name="Binder M."/>
            <person name="Riley R."/>
            <person name="Barry K."/>
            <person name="Blanchette R.A."/>
            <person name="Henrissat B."/>
            <person name="Martinez A.T."/>
            <person name="Otillar R."/>
            <person name="Spatafora J.W."/>
            <person name="Yadav J.S."/>
            <person name="Aerts A."/>
            <person name="Benoit I."/>
            <person name="Boyd A."/>
            <person name="Carlson A."/>
            <person name="Copeland A."/>
            <person name="Coutinho P.M."/>
            <person name="de Vries R.P."/>
            <person name="Ferreira P."/>
            <person name="Findley K."/>
            <person name="Foster B."/>
            <person name="Gaskell J."/>
            <person name="Glotzer D."/>
            <person name="Gorecki P."/>
            <person name="Heitman J."/>
            <person name="Hesse C."/>
            <person name="Hori C."/>
            <person name="Igarashi K."/>
            <person name="Jurgens J.A."/>
            <person name="Kallen N."/>
            <person name="Kersten P."/>
            <person name="Kohler A."/>
            <person name="Kuees U."/>
            <person name="Kumar T.K.A."/>
            <person name="Kuo A."/>
            <person name="LaButti K."/>
            <person name="Larrondo L.F."/>
            <person name="Lindquist E."/>
            <person name="Ling A."/>
            <person name="Lombard V."/>
            <person name="Lucas S."/>
            <person name="Lundell T."/>
            <person name="Martin R."/>
            <person name="McLaughlin D.J."/>
            <person name="Morgenstern I."/>
            <person name="Morin E."/>
            <person name="Murat C."/>
            <person name="Nagy L.G."/>
            <person name="Nolan M."/>
            <person name="Ohm R.A."/>
            <person name="Patyshakuliyeva A."/>
            <person name="Rokas A."/>
            <person name="Ruiz-Duenas F.J."/>
            <person name="Sabat G."/>
            <person name="Salamov A."/>
            <person name="Samejima M."/>
            <person name="Schmutz J."/>
            <person name="Slot J.C."/>
            <person name="St John F."/>
            <person name="Stenlid J."/>
            <person name="Sun H."/>
            <person name="Sun S."/>
            <person name="Syed K."/>
            <person name="Tsang A."/>
            <person name="Wiebenga A."/>
            <person name="Young D."/>
            <person name="Pisabarro A."/>
            <person name="Eastwood D.C."/>
            <person name="Martin F."/>
            <person name="Cullen D."/>
            <person name="Grigoriev I.V."/>
            <person name="Hibbett D.S."/>
        </authorList>
    </citation>
    <scope>NUCLEOTIDE SEQUENCE [LARGE SCALE GENOMIC DNA]</scope>
    <source>
        <strain evidence="1 2">MD-104</strain>
    </source>
</reference>